<dbReference type="Proteomes" id="UP000309016">
    <property type="component" value="Chromosome"/>
</dbReference>
<feature type="transmembrane region" description="Helical" evidence="1">
    <location>
        <begin position="102"/>
        <end position="127"/>
    </location>
</feature>
<dbReference type="KEGG" id="afla:FHG64_10525"/>
<proteinExistence type="predicted"/>
<accession>A0A5B7X4X2</accession>
<name>A0A5B7X4X2_9FLAO</name>
<evidence type="ECO:0000313" key="3">
    <source>
        <dbReference type="Proteomes" id="UP000309016"/>
    </source>
</evidence>
<dbReference type="RefSeq" id="WP_139066366.1">
    <property type="nucleotide sequence ID" value="NZ_CP040812.1"/>
</dbReference>
<keyword evidence="1" id="KW-0472">Membrane</keyword>
<dbReference type="InterPro" id="IPR021354">
    <property type="entry name" value="DUF2975"/>
</dbReference>
<dbReference type="EMBL" id="CP040812">
    <property type="protein sequence ID" value="QCY69801.1"/>
    <property type="molecule type" value="Genomic_DNA"/>
</dbReference>
<keyword evidence="1" id="KW-1133">Transmembrane helix</keyword>
<evidence type="ECO:0000313" key="2">
    <source>
        <dbReference type="EMBL" id="QCY69801.1"/>
    </source>
</evidence>
<keyword evidence="3" id="KW-1185">Reference proteome</keyword>
<sequence>MKSSVLKPPVLLKTLLDVIFWFTLIGLIFRLLFTVFYFFTDIPVNLTIHHYQITEFNFAFAVGIFLKLLISTLFIYAVYIMRKVVRSFFKRKLFTPLQISGLKLIGQLLIFTVLFEIILEFTLPIVFEREIKAGGAFDSSFNSVWFILAIGLFFLLLSKAFSYARSLQQENDLTV</sequence>
<protein>
    <submittedName>
        <fullName evidence="2">DUF2975 domain-containing protein</fullName>
    </submittedName>
</protein>
<feature type="transmembrane region" description="Helical" evidence="1">
    <location>
        <begin position="139"/>
        <end position="157"/>
    </location>
</feature>
<dbReference type="Pfam" id="PF11188">
    <property type="entry name" value="DUF2975"/>
    <property type="match status" value="1"/>
</dbReference>
<reference evidence="2 3" key="1">
    <citation type="submission" date="2019-06" db="EMBL/GenBank/DDBJ databases">
        <title>Complete genome sequence of Antarcticibacterium flavum KCTC 52984T from an Antarctic marine sediment.</title>
        <authorList>
            <person name="Lee Y.M."/>
            <person name="Shin S.C."/>
        </authorList>
    </citation>
    <scope>NUCLEOTIDE SEQUENCE [LARGE SCALE GENOMIC DNA]</scope>
    <source>
        <strain evidence="2 3">KCTC 52984</strain>
    </source>
</reference>
<feature type="transmembrane region" description="Helical" evidence="1">
    <location>
        <begin position="12"/>
        <end position="38"/>
    </location>
</feature>
<feature type="transmembrane region" description="Helical" evidence="1">
    <location>
        <begin position="58"/>
        <end position="81"/>
    </location>
</feature>
<keyword evidence="1" id="KW-0812">Transmembrane</keyword>
<gene>
    <name evidence="2" type="ORF">FHG64_10525</name>
</gene>
<organism evidence="2 3">
    <name type="scientific">Antarcticibacterium flavum</name>
    <dbReference type="NCBI Taxonomy" id="2058175"/>
    <lineage>
        <taxon>Bacteria</taxon>
        <taxon>Pseudomonadati</taxon>
        <taxon>Bacteroidota</taxon>
        <taxon>Flavobacteriia</taxon>
        <taxon>Flavobacteriales</taxon>
        <taxon>Flavobacteriaceae</taxon>
        <taxon>Antarcticibacterium</taxon>
    </lineage>
</organism>
<dbReference type="AlphaFoldDB" id="A0A5B7X4X2"/>
<evidence type="ECO:0000256" key="1">
    <source>
        <dbReference type="SAM" id="Phobius"/>
    </source>
</evidence>
<dbReference type="OrthoDB" id="1448668at2"/>